<comment type="catalytic activity">
    <reaction evidence="11 14">
        <text>myo-inositol + O2 = D-glucuronate + H2O + H(+)</text>
        <dbReference type="Rhea" id="RHEA:23696"/>
        <dbReference type="ChEBI" id="CHEBI:15377"/>
        <dbReference type="ChEBI" id="CHEBI:15378"/>
        <dbReference type="ChEBI" id="CHEBI:15379"/>
        <dbReference type="ChEBI" id="CHEBI:17268"/>
        <dbReference type="ChEBI" id="CHEBI:58720"/>
        <dbReference type="EC" id="1.13.99.1"/>
    </reaction>
</comment>
<sequence length="254" mass="29885">MRLLQEEIVQEGGQVACFDPSEFRPEGKEVKDFRDFEHTPRFAIVRENYRKMYENQTLEYAKTQKALWCKFDHAEMNVMDALTELNKLVDDSDPDVDVPNIMHAFQTAERIREKHPDKDWFHLTGLIHDLGKVMALWGQPQWSTVGDTFPLGCKFSDTIVFPDLLDLNPDTQVKEYSTDAGIYEPGCGLRNITMAWGHDEYLYQVLLHNKCTLPIEALYMIRFHSFYPWHTKEAYGHLLDDTDRDMLKWVREFK</sequence>
<dbReference type="SUPFAM" id="SSF109604">
    <property type="entry name" value="HD-domain/PDEase-like"/>
    <property type="match status" value="1"/>
</dbReference>
<dbReference type="AlphaFoldDB" id="F2TWC5"/>
<dbReference type="RefSeq" id="XP_004998940.1">
    <property type="nucleotide sequence ID" value="XM_004998883.1"/>
</dbReference>
<name>F2TWC5_SALR5</name>
<evidence type="ECO:0000256" key="5">
    <source>
        <dbReference type="ARBA" id="ARBA00019269"/>
    </source>
</evidence>
<feature type="binding site" evidence="13">
    <location>
        <position position="103"/>
    </location>
    <ligand>
        <name>Fe cation</name>
        <dbReference type="ChEBI" id="CHEBI:24875"/>
        <label>1</label>
    </ligand>
</feature>
<keyword evidence="6 14" id="KW-0963">Cytoplasm</keyword>
<feature type="binding site" evidence="12">
    <location>
        <position position="132"/>
    </location>
    <ligand>
        <name>substrate</name>
    </ligand>
</feature>
<keyword evidence="16" id="KW-1185">Reference proteome</keyword>
<reference evidence="15" key="1">
    <citation type="submission" date="2009-08" db="EMBL/GenBank/DDBJ databases">
        <title>Annotation of Salpingoeca rosetta.</title>
        <authorList>
            <consortium name="The Broad Institute Genome Sequencing Platform"/>
            <person name="Russ C."/>
            <person name="Cuomo C."/>
            <person name="Burger G."/>
            <person name="Gray M.W."/>
            <person name="Holland P.W.H."/>
            <person name="King N."/>
            <person name="Lang F.B.F."/>
            <person name="Roger A.J."/>
            <person name="Ruiz-Trillo I."/>
            <person name="Young S.K."/>
            <person name="Zeng Q."/>
            <person name="Gargeya S."/>
            <person name="Alvarado L."/>
            <person name="Berlin A."/>
            <person name="Chapman S.B."/>
            <person name="Chen Z."/>
            <person name="Freedman E."/>
            <person name="Gellesch M."/>
            <person name="Goldberg J."/>
            <person name="Griggs A."/>
            <person name="Gujja S."/>
            <person name="Heilman E."/>
            <person name="Heiman D."/>
            <person name="Howarth C."/>
            <person name="Mehta T."/>
            <person name="Neiman D."/>
            <person name="Pearson M."/>
            <person name="Roberts A."/>
            <person name="Saif S."/>
            <person name="Shea T."/>
            <person name="Shenoy N."/>
            <person name="Sisk P."/>
            <person name="Stolte C."/>
            <person name="Sykes S."/>
            <person name="White J."/>
            <person name="Yandava C."/>
            <person name="Haas B."/>
            <person name="Nusbaum C."/>
            <person name="Birren B."/>
        </authorList>
    </citation>
    <scope>NUCLEOTIDE SEQUENCE [LARGE SCALE GENOMIC DNA]</scope>
    <source>
        <strain evidence="15">ATCC 50818</strain>
    </source>
</reference>
<dbReference type="GO" id="GO:0050113">
    <property type="term" value="F:inositol oxygenase activity"/>
    <property type="evidence" value="ECO:0007669"/>
    <property type="project" value="UniProtKB-UniRule"/>
</dbReference>
<dbReference type="Pfam" id="PF05153">
    <property type="entry name" value="MIOX"/>
    <property type="match status" value="1"/>
</dbReference>
<feature type="binding site" evidence="13">
    <location>
        <position position="198"/>
    </location>
    <ligand>
        <name>Fe cation</name>
        <dbReference type="ChEBI" id="CHEBI:24875"/>
        <label>1</label>
    </ligand>
</feature>
<feature type="binding site" evidence="12">
    <location>
        <position position="34"/>
    </location>
    <ligand>
        <name>substrate</name>
    </ligand>
</feature>
<dbReference type="Proteomes" id="UP000007799">
    <property type="component" value="Unassembled WGS sequence"/>
</dbReference>
<proteinExistence type="inferred from homology"/>
<dbReference type="STRING" id="946362.F2TWC5"/>
<comment type="cofactor">
    <cofactor evidence="13 14">
        <name>Fe cation</name>
        <dbReference type="ChEBI" id="CHEBI:24875"/>
    </cofactor>
    <text evidence="13 14">Binds 2 iron ions per subunit.</text>
</comment>
<dbReference type="PANTHER" id="PTHR12588:SF0">
    <property type="entry name" value="INOSITOL OXYGENASE"/>
    <property type="match status" value="1"/>
</dbReference>
<organism evidence="16">
    <name type="scientific">Salpingoeca rosetta (strain ATCC 50818 / BSB-021)</name>
    <dbReference type="NCBI Taxonomy" id="946362"/>
    <lineage>
        <taxon>Eukaryota</taxon>
        <taxon>Choanoflagellata</taxon>
        <taxon>Craspedida</taxon>
        <taxon>Salpingoecidae</taxon>
        <taxon>Salpingoeca</taxon>
    </lineage>
</organism>
<keyword evidence="9 13" id="KW-0408">Iron</keyword>
<comment type="similarity">
    <text evidence="3 14">Belongs to the myo-inositol oxygenase family.</text>
</comment>
<evidence type="ECO:0000256" key="8">
    <source>
        <dbReference type="ARBA" id="ARBA00023002"/>
    </source>
</evidence>
<evidence type="ECO:0000256" key="10">
    <source>
        <dbReference type="ARBA" id="ARBA00029668"/>
    </source>
</evidence>
<dbReference type="GO" id="GO:0005737">
    <property type="term" value="C:cytoplasm"/>
    <property type="evidence" value="ECO:0007669"/>
    <property type="project" value="UniProtKB-SubCell"/>
</dbReference>
<dbReference type="UniPathway" id="UPA00111">
    <property type="reaction ID" value="UER00527"/>
</dbReference>
<evidence type="ECO:0000256" key="12">
    <source>
        <dbReference type="PIRSR" id="PIRSR607828-1"/>
    </source>
</evidence>
<dbReference type="InParanoid" id="F2TWC5"/>
<dbReference type="GeneID" id="16067651"/>
<feature type="binding site" evidence="13">
    <location>
        <position position="224"/>
    </location>
    <ligand>
        <name>Fe cation</name>
        <dbReference type="ChEBI" id="CHEBI:24875"/>
        <label>1</label>
    </ligand>
</feature>
<feature type="binding site" evidence="12">
    <location>
        <begin position="90"/>
        <end position="92"/>
    </location>
    <ligand>
        <name>substrate</name>
    </ligand>
</feature>
<dbReference type="KEGG" id="sre:PTSG_00391"/>
<evidence type="ECO:0000256" key="3">
    <source>
        <dbReference type="ARBA" id="ARBA00005286"/>
    </source>
</evidence>
<dbReference type="GO" id="GO:0019310">
    <property type="term" value="P:inositol catabolic process"/>
    <property type="evidence" value="ECO:0007669"/>
    <property type="project" value="UniProtKB-UniRule"/>
</dbReference>
<evidence type="ECO:0000256" key="9">
    <source>
        <dbReference type="ARBA" id="ARBA00023004"/>
    </source>
</evidence>
<dbReference type="EC" id="1.13.99.1" evidence="4 14"/>
<dbReference type="OrthoDB" id="5151075at2759"/>
<dbReference type="PANTHER" id="PTHR12588">
    <property type="entry name" value="MYOINOSITOL OXYGENASE"/>
    <property type="match status" value="1"/>
</dbReference>
<comment type="pathway">
    <text evidence="2 14">Polyol metabolism; myo-inositol degradation into D-glucuronate; D-glucuronate from myo-inositol: step 1/1.</text>
</comment>
<evidence type="ECO:0000256" key="1">
    <source>
        <dbReference type="ARBA" id="ARBA00004496"/>
    </source>
</evidence>
<evidence type="ECO:0000256" key="4">
    <source>
        <dbReference type="ARBA" id="ARBA00011919"/>
    </source>
</evidence>
<dbReference type="EMBL" id="GL832955">
    <property type="protein sequence ID" value="EGD72371.1"/>
    <property type="molecule type" value="Genomic_DNA"/>
</dbReference>
<evidence type="ECO:0000313" key="16">
    <source>
        <dbReference type="Proteomes" id="UP000007799"/>
    </source>
</evidence>
<evidence type="ECO:0000256" key="14">
    <source>
        <dbReference type="RuleBase" id="RU367039"/>
    </source>
</evidence>
<comment type="subcellular location">
    <subcellularLocation>
        <location evidence="1 14">Cytoplasm</location>
    </subcellularLocation>
</comment>
<keyword evidence="7 13" id="KW-0479">Metal-binding</keyword>
<protein>
    <recommendedName>
        <fullName evidence="5 14">Inositol oxygenase</fullName>
        <ecNumber evidence="4 14">1.13.99.1</ecNumber>
    </recommendedName>
    <alternativeName>
        <fullName evidence="10 14">Myo-inositol oxygenase</fullName>
    </alternativeName>
</protein>
<gene>
    <name evidence="15" type="ORF">PTSG_00391</name>
</gene>
<feature type="binding site" evidence="13">
    <location>
        <position position="128"/>
    </location>
    <ligand>
        <name>Fe cation</name>
        <dbReference type="ChEBI" id="CHEBI:24875"/>
        <label>1</label>
    </ligand>
</feature>
<evidence type="ECO:0000313" key="15">
    <source>
        <dbReference type="EMBL" id="EGD72371.1"/>
    </source>
</evidence>
<feature type="binding site" evidence="13">
    <location>
        <position position="129"/>
    </location>
    <ligand>
        <name>Fe cation</name>
        <dbReference type="ChEBI" id="CHEBI:24875"/>
        <label>1</label>
    </ligand>
</feature>
<accession>F2TWC5</accession>
<dbReference type="GO" id="GO:0005506">
    <property type="term" value="F:iron ion binding"/>
    <property type="evidence" value="ECO:0007669"/>
    <property type="project" value="InterPro"/>
</dbReference>
<evidence type="ECO:0000256" key="11">
    <source>
        <dbReference type="ARBA" id="ARBA00048271"/>
    </source>
</evidence>
<dbReference type="OMA" id="HTSGAYM"/>
<keyword evidence="8 14" id="KW-0560">Oxidoreductase</keyword>
<feature type="binding site" evidence="12">
    <location>
        <begin position="146"/>
        <end position="147"/>
    </location>
    <ligand>
        <name>substrate</name>
    </ligand>
</feature>
<dbReference type="eggNOG" id="KOG1573">
    <property type="taxonomic scope" value="Eukaryota"/>
</dbReference>
<evidence type="ECO:0000256" key="2">
    <source>
        <dbReference type="ARBA" id="ARBA00005167"/>
    </source>
</evidence>
<evidence type="ECO:0000256" key="6">
    <source>
        <dbReference type="ARBA" id="ARBA00022490"/>
    </source>
</evidence>
<feature type="binding site" evidence="12">
    <location>
        <begin position="224"/>
        <end position="225"/>
    </location>
    <ligand>
        <name>substrate</name>
    </ligand>
</feature>
<dbReference type="InterPro" id="IPR007828">
    <property type="entry name" value="Inositol_oxygenase"/>
</dbReference>
<evidence type="ECO:0000256" key="7">
    <source>
        <dbReference type="ARBA" id="ARBA00022723"/>
    </source>
</evidence>
<evidence type="ECO:0000256" key="13">
    <source>
        <dbReference type="PIRSR" id="PIRSR607828-2"/>
    </source>
</evidence>
<dbReference type="FunCoup" id="F2TWC5">
    <property type="interactions" value="177"/>
</dbReference>